<organism evidence="3 4">
    <name type="scientific">Vandammella animalimorsus</name>
    <dbReference type="NCBI Taxonomy" id="2029117"/>
    <lineage>
        <taxon>Bacteria</taxon>
        <taxon>Pseudomonadati</taxon>
        <taxon>Pseudomonadota</taxon>
        <taxon>Betaproteobacteria</taxon>
        <taxon>Burkholderiales</taxon>
        <taxon>Comamonadaceae</taxon>
        <taxon>Vandammella</taxon>
    </lineage>
</organism>
<dbReference type="InterPro" id="IPR004675">
    <property type="entry name" value="AhpD_core"/>
</dbReference>
<dbReference type="InterPro" id="IPR003779">
    <property type="entry name" value="CMD-like"/>
</dbReference>
<dbReference type="AlphaFoldDB" id="A0A2A2T4V8"/>
<sequence>MITTANTAAFDYQKSIANVFDALLNVHVNIDKHGLERKLYHLVLLRASQINRCAHCVKLHIKEALEDGETHERLHNIVVWRDVRDFTPAERAALAWTEALTVLGADTDYGSLRATLCEHFTPEQIGALTANVAMINVWNRIRISSH</sequence>
<accession>A0A2A2T4V8</accession>
<proteinExistence type="predicted"/>
<dbReference type="GeneID" id="93874963"/>
<dbReference type="Proteomes" id="UP000218439">
    <property type="component" value="Unassembled WGS sequence"/>
</dbReference>
<dbReference type="Proteomes" id="UP000217780">
    <property type="component" value="Unassembled WGS sequence"/>
</dbReference>
<reference evidence="4 5" key="1">
    <citation type="submission" date="2017-08" db="EMBL/GenBank/DDBJ databases">
        <title>WGS of Clinical strains of the CDC Group NO-1 linked to zoonotic infections in humans.</title>
        <authorList>
            <person name="Bernier A.-M."/>
            <person name="Bernard K."/>
        </authorList>
    </citation>
    <scope>NUCLEOTIDE SEQUENCE [LARGE SCALE GENOMIC DNA]</scope>
    <source>
        <strain evidence="2 5">NML120219</strain>
        <strain evidence="3 4">NML91-0035</strain>
    </source>
</reference>
<protein>
    <submittedName>
        <fullName evidence="3">Alkylhydroperoxidase</fullName>
    </submittedName>
</protein>
<evidence type="ECO:0000313" key="3">
    <source>
        <dbReference type="EMBL" id="PAX16221.1"/>
    </source>
</evidence>
<keyword evidence="3" id="KW-0560">Oxidoreductase</keyword>
<dbReference type="RefSeq" id="WP_095542830.1">
    <property type="nucleotide sequence ID" value="NZ_CP154474.1"/>
</dbReference>
<feature type="domain" description="Carboxymuconolactone decarboxylase-like" evidence="1">
    <location>
        <begin position="20"/>
        <end position="99"/>
    </location>
</feature>
<dbReference type="EMBL" id="NSJE01000016">
    <property type="protein sequence ID" value="PAT42254.1"/>
    <property type="molecule type" value="Genomic_DNA"/>
</dbReference>
<dbReference type="NCBIfam" id="TIGR00778">
    <property type="entry name" value="ahpD_dom"/>
    <property type="match status" value="1"/>
</dbReference>
<evidence type="ECO:0000313" key="5">
    <source>
        <dbReference type="Proteomes" id="UP000218439"/>
    </source>
</evidence>
<dbReference type="EMBL" id="NTBI01000009">
    <property type="protein sequence ID" value="PAX16221.1"/>
    <property type="molecule type" value="Genomic_DNA"/>
</dbReference>
<dbReference type="PANTHER" id="PTHR34846">
    <property type="entry name" value="4-CARBOXYMUCONOLACTONE DECARBOXYLASE FAMILY PROTEIN (AFU_ORTHOLOGUE AFUA_6G11590)"/>
    <property type="match status" value="1"/>
</dbReference>
<accession>A0A2A2AX15</accession>
<dbReference type="PANTHER" id="PTHR34846:SF10">
    <property type="entry name" value="CYTOPLASMIC PROTEIN"/>
    <property type="match status" value="1"/>
</dbReference>
<dbReference type="Pfam" id="PF02627">
    <property type="entry name" value="CMD"/>
    <property type="match status" value="1"/>
</dbReference>
<evidence type="ECO:0000313" key="2">
    <source>
        <dbReference type="EMBL" id="PAT42254.1"/>
    </source>
</evidence>
<dbReference type="GO" id="GO:0051920">
    <property type="term" value="F:peroxiredoxin activity"/>
    <property type="evidence" value="ECO:0007669"/>
    <property type="project" value="InterPro"/>
</dbReference>
<dbReference type="SUPFAM" id="SSF69118">
    <property type="entry name" value="AhpD-like"/>
    <property type="match status" value="1"/>
</dbReference>
<evidence type="ECO:0000259" key="1">
    <source>
        <dbReference type="Pfam" id="PF02627"/>
    </source>
</evidence>
<evidence type="ECO:0000313" key="4">
    <source>
        <dbReference type="Proteomes" id="UP000217780"/>
    </source>
</evidence>
<comment type="caution">
    <text evidence="3">The sequence shown here is derived from an EMBL/GenBank/DDBJ whole genome shotgun (WGS) entry which is preliminary data.</text>
</comment>
<gene>
    <name evidence="2" type="ORF">CK621_10130</name>
    <name evidence="3" type="ORF">CLI92_10525</name>
</gene>
<dbReference type="Gene3D" id="1.20.1290.10">
    <property type="entry name" value="AhpD-like"/>
    <property type="match status" value="1"/>
</dbReference>
<name>A0A2A2T4V8_9BURK</name>
<keyword evidence="3" id="KW-0575">Peroxidase</keyword>
<dbReference type="InterPro" id="IPR029032">
    <property type="entry name" value="AhpD-like"/>
</dbReference>